<sequence length="220" mass="24044">MRLSPARFDRMLRDLGQRVSWRRAAPCPCRDPNTGQGRYGCLRCRGLGTIWGDPIPAWTGLSGMKLAREYAAFGRWESGDVVLTIPGASPLFAAGEHDRILMMDSSEPFQLVLTHDGTDAPACVRDGLVVQIDRCFWLGAGDAIVEGDAPVAAPDGTLSWAAGANAPEPGQQFSIVGRRRPEYFLLIELPQDRAHHGGLPLPRRVAARRFQLFGNIGPRT</sequence>
<keyword evidence="2" id="KW-1185">Reference proteome</keyword>
<reference evidence="1 2" key="1">
    <citation type="submission" date="2019-09" db="EMBL/GenBank/DDBJ databases">
        <title>Genome sequence of Rhodovastum atsumiense, a diverse member of the Acetobacteraceae family of non-sulfur purple photosynthetic bacteria.</title>
        <authorList>
            <person name="Meyer T."/>
            <person name="Kyndt J."/>
        </authorList>
    </citation>
    <scope>NUCLEOTIDE SEQUENCE [LARGE SCALE GENOMIC DNA]</scope>
    <source>
        <strain evidence="1 2">DSM 21279</strain>
    </source>
</reference>
<gene>
    <name evidence="1" type="ORF">F1189_13555</name>
</gene>
<dbReference type="EMBL" id="VWPK01000019">
    <property type="protein sequence ID" value="KAA5611585.1"/>
    <property type="molecule type" value="Genomic_DNA"/>
</dbReference>
<dbReference type="AlphaFoldDB" id="A0A5M6IW02"/>
<evidence type="ECO:0000313" key="1">
    <source>
        <dbReference type="EMBL" id="KAA5611585.1"/>
    </source>
</evidence>
<organism evidence="1 2">
    <name type="scientific">Rhodovastum atsumiense</name>
    <dbReference type="NCBI Taxonomy" id="504468"/>
    <lineage>
        <taxon>Bacteria</taxon>
        <taxon>Pseudomonadati</taxon>
        <taxon>Pseudomonadota</taxon>
        <taxon>Alphaproteobacteria</taxon>
        <taxon>Acetobacterales</taxon>
        <taxon>Acetobacteraceae</taxon>
        <taxon>Rhodovastum</taxon>
    </lineage>
</organism>
<proteinExistence type="predicted"/>
<dbReference type="OrthoDB" id="7061928at2"/>
<dbReference type="RefSeq" id="WP_150041359.1">
    <property type="nucleotide sequence ID" value="NZ_OW485606.1"/>
</dbReference>
<accession>A0A5M6IW02</accession>
<protein>
    <submittedName>
        <fullName evidence="1">Uncharacterized protein</fullName>
    </submittedName>
</protein>
<comment type="caution">
    <text evidence="1">The sequence shown here is derived from an EMBL/GenBank/DDBJ whole genome shotgun (WGS) entry which is preliminary data.</text>
</comment>
<name>A0A5M6IW02_9PROT</name>
<evidence type="ECO:0000313" key="2">
    <source>
        <dbReference type="Proteomes" id="UP000325255"/>
    </source>
</evidence>
<dbReference type="Proteomes" id="UP000325255">
    <property type="component" value="Unassembled WGS sequence"/>
</dbReference>